<accession>A0A2M9ZRR8</accession>
<dbReference type="InterPro" id="IPR009057">
    <property type="entry name" value="Homeodomain-like_sf"/>
</dbReference>
<dbReference type="AlphaFoldDB" id="A0A2M9ZRR8"/>
<dbReference type="RefSeq" id="WP_100712071.1">
    <property type="nucleotide sequence ID" value="NZ_NPDY01000001.1"/>
</dbReference>
<evidence type="ECO:0000313" key="4">
    <source>
        <dbReference type="Proteomes" id="UP000231990"/>
    </source>
</evidence>
<keyword evidence="3" id="KW-1185">Reference proteome</keyword>
<dbReference type="Proteomes" id="UP000231962">
    <property type="component" value="Unassembled WGS sequence"/>
</dbReference>
<dbReference type="InterPro" id="IPR036388">
    <property type="entry name" value="WH-like_DNA-bd_sf"/>
</dbReference>
<organism evidence="2 4">
    <name type="scientific">Leptospira perolatii</name>
    <dbReference type="NCBI Taxonomy" id="2023191"/>
    <lineage>
        <taxon>Bacteria</taxon>
        <taxon>Pseudomonadati</taxon>
        <taxon>Spirochaetota</taxon>
        <taxon>Spirochaetia</taxon>
        <taxon>Leptospirales</taxon>
        <taxon>Leptospiraceae</taxon>
        <taxon>Leptospira</taxon>
    </lineage>
</organism>
<dbReference type="Gene3D" id="1.10.10.10">
    <property type="entry name" value="Winged helix-like DNA-binding domain superfamily/Winged helix DNA-binding domain"/>
    <property type="match status" value="1"/>
</dbReference>
<evidence type="ECO:0000313" key="1">
    <source>
        <dbReference type="EMBL" id="PJZ71129.1"/>
    </source>
</evidence>
<name>A0A2M9ZRR8_9LEPT</name>
<proteinExistence type="predicted"/>
<comment type="caution">
    <text evidence="2">The sequence shown here is derived from an EMBL/GenBank/DDBJ whole genome shotgun (WGS) entry which is preliminary data.</text>
</comment>
<dbReference type="InterPro" id="IPR007367">
    <property type="entry name" value="DUF433"/>
</dbReference>
<sequence length="88" mass="9730">MNEERITSRIVSSPEVCGGKPVIKGTEIRVLEIIDRILLGFGISDILKEYPELSSDDVKACLIYASKKLHSPLLEKALHSTFSEDKAS</sequence>
<dbReference type="OrthoDB" id="9809515at2"/>
<evidence type="ECO:0000313" key="3">
    <source>
        <dbReference type="Proteomes" id="UP000231962"/>
    </source>
</evidence>
<dbReference type="SUPFAM" id="SSF46689">
    <property type="entry name" value="Homeodomain-like"/>
    <property type="match status" value="1"/>
</dbReference>
<evidence type="ECO:0000313" key="2">
    <source>
        <dbReference type="EMBL" id="PJZ74661.1"/>
    </source>
</evidence>
<reference evidence="3 4" key="1">
    <citation type="submission" date="2017-07" db="EMBL/GenBank/DDBJ databases">
        <title>Leptospira spp. isolated from tropical soils.</title>
        <authorList>
            <person name="Thibeaux R."/>
            <person name="Iraola G."/>
            <person name="Ferres I."/>
            <person name="Bierque E."/>
            <person name="Girault D."/>
            <person name="Soupe-Gilbert M.-E."/>
            <person name="Picardeau M."/>
            <person name="Goarant C."/>
        </authorList>
    </citation>
    <scope>NUCLEOTIDE SEQUENCE [LARGE SCALE GENOMIC DNA]</scope>
    <source>
        <strain evidence="2 4">FH1-B-B1</strain>
        <strain evidence="1 3">FH1-B-C1</strain>
    </source>
</reference>
<dbReference type="EMBL" id="NPDZ01000001">
    <property type="protein sequence ID" value="PJZ74661.1"/>
    <property type="molecule type" value="Genomic_DNA"/>
</dbReference>
<dbReference type="Proteomes" id="UP000231990">
    <property type="component" value="Unassembled WGS sequence"/>
</dbReference>
<dbReference type="PANTHER" id="PTHR34849:SF3">
    <property type="entry name" value="SSR2962 PROTEIN"/>
    <property type="match status" value="1"/>
</dbReference>
<evidence type="ECO:0008006" key="5">
    <source>
        <dbReference type="Google" id="ProtNLM"/>
    </source>
</evidence>
<gene>
    <name evidence="1" type="ORF">CH360_01005</name>
    <name evidence="2" type="ORF">CH373_01005</name>
</gene>
<dbReference type="PANTHER" id="PTHR34849">
    <property type="entry name" value="SSL5025 PROTEIN"/>
    <property type="match status" value="1"/>
</dbReference>
<dbReference type="Pfam" id="PF04255">
    <property type="entry name" value="DUF433"/>
    <property type="match status" value="1"/>
</dbReference>
<protein>
    <recommendedName>
        <fullName evidence="5">Antitoxin</fullName>
    </recommendedName>
</protein>
<dbReference type="EMBL" id="NPDY01000001">
    <property type="protein sequence ID" value="PJZ71129.1"/>
    <property type="molecule type" value="Genomic_DNA"/>
</dbReference>